<dbReference type="GO" id="GO:0006313">
    <property type="term" value="P:DNA transposition"/>
    <property type="evidence" value="ECO:0007669"/>
    <property type="project" value="InterPro"/>
</dbReference>
<dbReference type="InterPro" id="IPR001584">
    <property type="entry name" value="Integrase_cat-core"/>
</dbReference>
<proteinExistence type="predicted"/>
<comment type="caution">
    <text evidence="2">The sequence shown here is derived from an EMBL/GenBank/DDBJ whole genome shotgun (WGS) entry which is preliminary data.</text>
</comment>
<sequence>MKKSRYTEEQIAYALKQAETGTPVAEVLRRMGISEQTFYRWKKLYGGLGVGELRRLKQLEDENRKLKQLVADLSLDKHILQDVLFKKSLRPARQREIVRYVQSSHAVSERRSCAVLTFDRRSVRYRSVRADQTPLIMRIRDIAQTRMRYGYFRIYILLRREGWVVNHKRVYRLYREDGLSLRLKRPRRHVSAARRERQPAALAPNDMWSMDFVSDALFNGRRLRALTVVDAYTREALAIDVDQGIKGEQVVEAMDRIASVRGAPRVIRVDNGPEFISKALDRWAYENGVTLDFSRPGKPTDNAFVESFNGRFRDECLNTHWFLSLADARSKIDAWRRDYNECRPHTSLGWLTPAEFASSAGVNPGR</sequence>
<dbReference type="OrthoDB" id="9809060at2"/>
<dbReference type="PANTHER" id="PTHR47515:SF1">
    <property type="entry name" value="BLR2054 PROTEIN"/>
    <property type="match status" value="1"/>
</dbReference>
<dbReference type="Gene3D" id="3.30.420.10">
    <property type="entry name" value="Ribonuclease H-like superfamily/Ribonuclease H"/>
    <property type="match status" value="1"/>
</dbReference>
<dbReference type="GO" id="GO:0003677">
    <property type="term" value="F:DNA binding"/>
    <property type="evidence" value="ECO:0007669"/>
    <property type="project" value="InterPro"/>
</dbReference>
<dbReference type="Pfam" id="PF01527">
    <property type="entry name" value="HTH_Tnp_1"/>
    <property type="match status" value="1"/>
</dbReference>
<evidence type="ECO:0000313" key="3">
    <source>
        <dbReference type="Proteomes" id="UP000283003"/>
    </source>
</evidence>
<dbReference type="InterPro" id="IPR009057">
    <property type="entry name" value="Homeodomain-like_sf"/>
</dbReference>
<dbReference type="Pfam" id="PF13683">
    <property type="entry name" value="rve_3"/>
    <property type="match status" value="1"/>
</dbReference>
<reference evidence="2 3" key="1">
    <citation type="submission" date="2018-12" db="EMBL/GenBank/DDBJ databases">
        <title>Croceicoccus ponticola sp. nov., a lipolytic bacterium isolated from seawater.</title>
        <authorList>
            <person name="Yoon J.-H."/>
        </authorList>
    </citation>
    <scope>NUCLEOTIDE SEQUENCE [LARGE SCALE GENOMIC DNA]</scope>
    <source>
        <strain evidence="2 3">GM-16</strain>
    </source>
</reference>
<keyword evidence="3" id="KW-1185">Reference proteome</keyword>
<organism evidence="2 3">
    <name type="scientific">Croceicoccus ponticola</name>
    <dbReference type="NCBI Taxonomy" id="2217664"/>
    <lineage>
        <taxon>Bacteria</taxon>
        <taxon>Pseudomonadati</taxon>
        <taxon>Pseudomonadota</taxon>
        <taxon>Alphaproteobacteria</taxon>
        <taxon>Sphingomonadales</taxon>
        <taxon>Erythrobacteraceae</taxon>
        <taxon>Croceicoccus</taxon>
    </lineage>
</organism>
<dbReference type="EMBL" id="RXOL01000005">
    <property type="protein sequence ID" value="RVQ66089.1"/>
    <property type="molecule type" value="Genomic_DNA"/>
</dbReference>
<accession>A0A437GW11</accession>
<name>A0A437GW11_9SPHN</name>
<dbReference type="AlphaFoldDB" id="A0A437GW11"/>
<evidence type="ECO:0000313" key="2">
    <source>
        <dbReference type="EMBL" id="RVQ66089.1"/>
    </source>
</evidence>
<dbReference type="InterPro" id="IPR002514">
    <property type="entry name" value="Transposase_8"/>
</dbReference>
<dbReference type="InterPro" id="IPR048020">
    <property type="entry name" value="Transpos_IS3"/>
</dbReference>
<dbReference type="InterPro" id="IPR036397">
    <property type="entry name" value="RNaseH_sf"/>
</dbReference>
<protein>
    <submittedName>
        <fullName evidence="2">IS3 family transposase</fullName>
    </submittedName>
</protein>
<dbReference type="GO" id="GO:0015074">
    <property type="term" value="P:DNA integration"/>
    <property type="evidence" value="ECO:0007669"/>
    <property type="project" value="InterPro"/>
</dbReference>
<dbReference type="SUPFAM" id="SSF53098">
    <property type="entry name" value="Ribonuclease H-like"/>
    <property type="match status" value="1"/>
</dbReference>
<dbReference type="NCBIfam" id="NF033516">
    <property type="entry name" value="transpos_IS3"/>
    <property type="match status" value="1"/>
</dbReference>
<dbReference type="Pfam" id="PF13276">
    <property type="entry name" value="HTH_21"/>
    <property type="match status" value="1"/>
</dbReference>
<evidence type="ECO:0000259" key="1">
    <source>
        <dbReference type="PROSITE" id="PS50994"/>
    </source>
</evidence>
<dbReference type="InterPro" id="IPR012337">
    <property type="entry name" value="RNaseH-like_sf"/>
</dbReference>
<dbReference type="InterPro" id="IPR025948">
    <property type="entry name" value="HTH-like_dom"/>
</dbReference>
<gene>
    <name evidence="2" type="ORF">EKN06_11915</name>
</gene>
<dbReference type="GO" id="GO:0004803">
    <property type="term" value="F:transposase activity"/>
    <property type="evidence" value="ECO:0007669"/>
    <property type="project" value="InterPro"/>
</dbReference>
<dbReference type="PANTHER" id="PTHR47515">
    <property type="entry name" value="LOW CALCIUM RESPONSE LOCUS PROTEIN T"/>
    <property type="match status" value="1"/>
</dbReference>
<feature type="domain" description="Integrase catalytic" evidence="1">
    <location>
        <begin position="200"/>
        <end position="361"/>
    </location>
</feature>
<dbReference type="Proteomes" id="UP000283003">
    <property type="component" value="Unassembled WGS sequence"/>
</dbReference>
<dbReference type="PROSITE" id="PS50994">
    <property type="entry name" value="INTEGRASE"/>
    <property type="match status" value="1"/>
</dbReference>
<dbReference type="SUPFAM" id="SSF46689">
    <property type="entry name" value="Homeodomain-like"/>
    <property type="match status" value="1"/>
</dbReference>